<dbReference type="EMBL" id="AYTS01000110">
    <property type="protein sequence ID" value="OOP55886.1"/>
    <property type="molecule type" value="Genomic_DNA"/>
</dbReference>
<reference evidence="1 2" key="1">
    <citation type="journal article" date="2017" name="Water Res.">
        <title>Discovery and metagenomic analysis of an anammox bacterial enrichment related to Candidatus "Brocadia caroliniensis" in a full-scale glycerol-fed nitritation-denitritation separate centrate treatment process.</title>
        <authorList>
            <person name="Park H."/>
            <person name="Brotto A.C."/>
            <person name="van Loosdrecht M.C."/>
            <person name="Chandran K."/>
        </authorList>
    </citation>
    <scope>NUCLEOTIDE SEQUENCE [LARGE SCALE GENOMIC DNA]</scope>
    <source>
        <strain evidence="1">26THWARD</strain>
    </source>
</reference>
<name>A0A1V4AS08_9BACT</name>
<comment type="caution">
    <text evidence="1">The sequence shown here is derived from an EMBL/GenBank/DDBJ whole genome shotgun (WGS) entry which is preliminary data.</text>
</comment>
<organism evidence="1 2">
    <name type="scientific">Candidatus Brocadia carolinensis</name>
    <dbReference type="NCBI Taxonomy" id="1004156"/>
    <lineage>
        <taxon>Bacteria</taxon>
        <taxon>Pseudomonadati</taxon>
        <taxon>Planctomycetota</taxon>
        <taxon>Candidatus Brocadiia</taxon>
        <taxon>Candidatus Brocadiales</taxon>
        <taxon>Candidatus Brocadiaceae</taxon>
        <taxon>Candidatus Brocadia</taxon>
    </lineage>
</organism>
<accession>A0A1V4AS08</accession>
<dbReference type="Proteomes" id="UP000189681">
    <property type="component" value="Unassembled WGS sequence"/>
</dbReference>
<protein>
    <submittedName>
        <fullName evidence="1">Uncharacterized protein</fullName>
    </submittedName>
</protein>
<gene>
    <name evidence="1" type="ORF">AYP45_12260</name>
</gene>
<proteinExistence type="predicted"/>
<sequence length="61" mass="6972">MPFYNDDGTEINPDLVPKPSLCVSCRNDDDPTEEILCILTRADQQDQVEFQCFAYVSKEDV</sequence>
<evidence type="ECO:0000313" key="1">
    <source>
        <dbReference type="EMBL" id="OOP55886.1"/>
    </source>
</evidence>
<evidence type="ECO:0000313" key="2">
    <source>
        <dbReference type="Proteomes" id="UP000189681"/>
    </source>
</evidence>
<dbReference type="AlphaFoldDB" id="A0A1V4AS08"/>
<dbReference type="STRING" id="1004156.AYP45_12260"/>